<accession>A0ABV6T8M9</accession>
<dbReference type="Proteomes" id="UP001589920">
    <property type="component" value="Unassembled WGS sequence"/>
</dbReference>
<reference evidence="1 2" key="1">
    <citation type="submission" date="2024-09" db="EMBL/GenBank/DDBJ databases">
        <authorList>
            <person name="Sun Q."/>
            <person name="Mori K."/>
        </authorList>
    </citation>
    <scope>NUCLEOTIDE SEQUENCE [LARGE SCALE GENOMIC DNA]</scope>
    <source>
        <strain evidence="1 2">KCTC 42086</strain>
    </source>
</reference>
<dbReference type="RefSeq" id="WP_394321715.1">
    <property type="nucleotide sequence ID" value="NZ_JBHMQU010000112.1"/>
</dbReference>
<sequence length="140" mass="16187">MVSDFLKGIKKLSNKPSAITEGETDKMEDSQPVPVITLPEMDEKQKEELCNQIELLRQEYKTLAETLYEGQDVIDDHFINHIRSFVKIYNAIKEICGTGDGLPVQELELRPSLEWIRHILYPDDYPHPDKKPDDDPNPRP</sequence>
<organism evidence="1 2">
    <name type="scientific">Paracoccus panacisoli</name>
    <dbReference type="NCBI Taxonomy" id="1510163"/>
    <lineage>
        <taxon>Bacteria</taxon>
        <taxon>Pseudomonadati</taxon>
        <taxon>Pseudomonadota</taxon>
        <taxon>Alphaproteobacteria</taxon>
        <taxon>Rhodobacterales</taxon>
        <taxon>Paracoccaceae</taxon>
        <taxon>Paracoccus</taxon>
    </lineage>
</organism>
<gene>
    <name evidence="1" type="ORF">ACFHYO_15960</name>
</gene>
<evidence type="ECO:0000313" key="1">
    <source>
        <dbReference type="EMBL" id="MFC0813589.1"/>
    </source>
</evidence>
<dbReference type="EMBL" id="JBHMQU010000112">
    <property type="protein sequence ID" value="MFC0813589.1"/>
    <property type="molecule type" value="Genomic_DNA"/>
</dbReference>
<name>A0ABV6T8M9_9RHOB</name>
<keyword evidence="2" id="KW-1185">Reference proteome</keyword>
<comment type="caution">
    <text evidence="1">The sequence shown here is derived from an EMBL/GenBank/DDBJ whole genome shotgun (WGS) entry which is preliminary data.</text>
</comment>
<evidence type="ECO:0000313" key="2">
    <source>
        <dbReference type="Proteomes" id="UP001589920"/>
    </source>
</evidence>
<proteinExistence type="predicted"/>
<protein>
    <submittedName>
        <fullName evidence="1">Uncharacterized protein</fullName>
    </submittedName>
</protein>